<gene>
    <name evidence="8" type="ORF">X975_19958</name>
</gene>
<dbReference type="PANTHER" id="PTHR11306">
    <property type="entry name" value="NIEMANN PICK TYPE C2 PROTEIN NPC2-RELATED"/>
    <property type="match status" value="1"/>
</dbReference>
<comment type="subcellular location">
    <subcellularLocation>
        <location evidence="1">Secreted</location>
    </subcellularLocation>
</comment>
<dbReference type="AlphaFoldDB" id="A0A087TET2"/>
<proteinExistence type="inferred from homology"/>
<keyword evidence="3" id="KW-0964">Secreted</keyword>
<dbReference type="SMART" id="SM00737">
    <property type="entry name" value="ML"/>
    <property type="match status" value="1"/>
</dbReference>
<feature type="domain" description="MD-2-related lipid-recognition" evidence="7">
    <location>
        <begin position="20"/>
        <end position="134"/>
    </location>
</feature>
<dbReference type="InterPro" id="IPR014756">
    <property type="entry name" value="Ig_E-set"/>
</dbReference>
<evidence type="ECO:0000256" key="4">
    <source>
        <dbReference type="ARBA" id="ARBA00022729"/>
    </source>
</evidence>
<evidence type="ECO:0000256" key="6">
    <source>
        <dbReference type="SAM" id="SignalP"/>
    </source>
</evidence>
<dbReference type="Proteomes" id="UP000054359">
    <property type="component" value="Unassembled WGS sequence"/>
</dbReference>
<keyword evidence="5" id="KW-1015">Disulfide bond</keyword>
<dbReference type="GO" id="GO:0032934">
    <property type="term" value="F:sterol binding"/>
    <property type="evidence" value="ECO:0007669"/>
    <property type="project" value="InterPro"/>
</dbReference>
<dbReference type="PANTHER" id="PTHR11306:SF68">
    <property type="entry name" value="NPC INTRACELLULAR CHOLESTEROL TRANSPORTER 2"/>
    <property type="match status" value="1"/>
</dbReference>
<dbReference type="STRING" id="407821.A0A087TET2"/>
<evidence type="ECO:0000313" key="8">
    <source>
        <dbReference type="EMBL" id="KFM63621.1"/>
    </source>
</evidence>
<dbReference type="Gene3D" id="2.60.40.770">
    <property type="match status" value="1"/>
</dbReference>
<dbReference type="InterPro" id="IPR039670">
    <property type="entry name" value="NPC2-like"/>
</dbReference>
<reference evidence="8 9" key="1">
    <citation type="submission" date="2013-11" db="EMBL/GenBank/DDBJ databases">
        <title>Genome sequencing of Stegodyphus mimosarum.</title>
        <authorList>
            <person name="Bechsgaard J."/>
        </authorList>
    </citation>
    <scope>NUCLEOTIDE SEQUENCE [LARGE SCALE GENOMIC DNA]</scope>
</reference>
<name>A0A087TET2_STEMI</name>
<evidence type="ECO:0000256" key="1">
    <source>
        <dbReference type="ARBA" id="ARBA00004613"/>
    </source>
</evidence>
<evidence type="ECO:0000256" key="5">
    <source>
        <dbReference type="ARBA" id="ARBA00023157"/>
    </source>
</evidence>
<dbReference type="OrthoDB" id="4937502at2759"/>
<evidence type="ECO:0000259" key="7">
    <source>
        <dbReference type="SMART" id="SM00737"/>
    </source>
</evidence>
<evidence type="ECO:0000313" key="9">
    <source>
        <dbReference type="Proteomes" id="UP000054359"/>
    </source>
</evidence>
<feature type="chain" id="PRO_5001829578" evidence="6">
    <location>
        <begin position="18"/>
        <end position="134"/>
    </location>
</feature>
<keyword evidence="4 6" id="KW-0732">Signal</keyword>
<dbReference type="GO" id="GO:0032367">
    <property type="term" value="P:intracellular cholesterol transport"/>
    <property type="evidence" value="ECO:0007669"/>
    <property type="project" value="InterPro"/>
</dbReference>
<dbReference type="FunFam" id="2.60.40.770:FF:000001">
    <property type="entry name" value="NPC intracellular cholesterol transporter 2"/>
    <property type="match status" value="1"/>
</dbReference>
<dbReference type="Pfam" id="PF02221">
    <property type="entry name" value="E1_DerP2_DerF2"/>
    <property type="match status" value="1"/>
</dbReference>
<organism evidence="8 9">
    <name type="scientific">Stegodyphus mimosarum</name>
    <name type="common">African social velvet spider</name>
    <dbReference type="NCBI Taxonomy" id="407821"/>
    <lineage>
        <taxon>Eukaryota</taxon>
        <taxon>Metazoa</taxon>
        <taxon>Ecdysozoa</taxon>
        <taxon>Arthropoda</taxon>
        <taxon>Chelicerata</taxon>
        <taxon>Arachnida</taxon>
        <taxon>Araneae</taxon>
        <taxon>Araneomorphae</taxon>
        <taxon>Entelegynae</taxon>
        <taxon>Eresoidea</taxon>
        <taxon>Eresidae</taxon>
        <taxon>Stegodyphus</taxon>
    </lineage>
</organism>
<accession>A0A087TET2</accession>
<evidence type="ECO:0000256" key="2">
    <source>
        <dbReference type="ARBA" id="ARBA00006370"/>
    </source>
</evidence>
<dbReference type="InterPro" id="IPR003172">
    <property type="entry name" value="ML_dom"/>
</dbReference>
<keyword evidence="9" id="KW-1185">Reference proteome</keyword>
<sequence length="134" mass="15035">MIALVLCSIVVFSQAWGMKYTDCGSKTGKIIDVHMTGCEETDVCELKRGETYTYRVTFDSLTNTENVKTVVHGIIGGVSMPFPLPNPDACDYGNLDCPLENGKSYTYLKEFQVRNNYPLVQADVKYELQDDNED</sequence>
<dbReference type="GO" id="GO:0005576">
    <property type="term" value="C:extracellular region"/>
    <property type="evidence" value="ECO:0007669"/>
    <property type="project" value="UniProtKB-SubCell"/>
</dbReference>
<feature type="signal peptide" evidence="6">
    <location>
        <begin position="1"/>
        <end position="17"/>
    </location>
</feature>
<comment type="similarity">
    <text evidence="2">Belongs to the NPC2 family.</text>
</comment>
<dbReference type="EMBL" id="KK114886">
    <property type="protein sequence ID" value="KFM63621.1"/>
    <property type="molecule type" value="Genomic_DNA"/>
</dbReference>
<dbReference type="SUPFAM" id="SSF81296">
    <property type="entry name" value="E set domains"/>
    <property type="match status" value="1"/>
</dbReference>
<dbReference type="CDD" id="cd00916">
    <property type="entry name" value="Npc2_like"/>
    <property type="match status" value="1"/>
</dbReference>
<evidence type="ECO:0000256" key="3">
    <source>
        <dbReference type="ARBA" id="ARBA00022525"/>
    </source>
</evidence>
<dbReference type="OMA" id="PLKMPNE"/>
<feature type="non-terminal residue" evidence="8">
    <location>
        <position position="134"/>
    </location>
</feature>
<dbReference type="InterPro" id="IPR033916">
    <property type="entry name" value="ML_Npc2-like"/>
</dbReference>
<protein>
    <submittedName>
        <fullName evidence="8">Protein NPC2-like protein</fullName>
    </submittedName>
</protein>